<protein>
    <submittedName>
        <fullName evidence="4">Transposase</fullName>
    </submittedName>
</protein>
<dbReference type="PANTHER" id="PTHR33678">
    <property type="entry name" value="BLL1576 PROTEIN"/>
    <property type="match status" value="1"/>
</dbReference>
<keyword evidence="5" id="KW-1185">Reference proteome</keyword>
<dbReference type="InterPro" id="IPR004291">
    <property type="entry name" value="Transposase_IS66_central"/>
</dbReference>
<feature type="domain" description="Transposase IS66 central" evidence="2">
    <location>
        <begin position="164"/>
        <end position="296"/>
    </location>
</feature>
<keyword evidence="1" id="KW-0175">Coiled coil</keyword>
<dbReference type="Pfam" id="PF13007">
    <property type="entry name" value="LZ_Tnp_IS66"/>
    <property type="match status" value="1"/>
</dbReference>
<name>A0A2P8G309_9BACT</name>
<evidence type="ECO:0000259" key="2">
    <source>
        <dbReference type="Pfam" id="PF03050"/>
    </source>
</evidence>
<evidence type="ECO:0000313" key="4">
    <source>
        <dbReference type="EMBL" id="PSL28349.1"/>
    </source>
</evidence>
<comment type="caution">
    <text evidence="4">The sequence shown here is derived from an EMBL/GenBank/DDBJ whole genome shotgun (WGS) entry which is preliminary data.</text>
</comment>
<gene>
    <name evidence="4" type="ORF">CLV42_108270</name>
</gene>
<dbReference type="EMBL" id="PYGK01000008">
    <property type="protein sequence ID" value="PSL28349.1"/>
    <property type="molecule type" value="Genomic_DNA"/>
</dbReference>
<dbReference type="InterPro" id="IPR052344">
    <property type="entry name" value="Transposase-related"/>
</dbReference>
<evidence type="ECO:0000256" key="1">
    <source>
        <dbReference type="SAM" id="Coils"/>
    </source>
</evidence>
<accession>A0A2P8G309</accession>
<feature type="coiled-coil region" evidence="1">
    <location>
        <begin position="6"/>
        <end position="33"/>
    </location>
</feature>
<evidence type="ECO:0000259" key="3">
    <source>
        <dbReference type="Pfam" id="PF13007"/>
    </source>
</evidence>
<dbReference type="AlphaFoldDB" id="A0A2P8G309"/>
<dbReference type="NCBIfam" id="NF033517">
    <property type="entry name" value="transpos_IS66"/>
    <property type="match status" value="1"/>
</dbReference>
<feature type="domain" description="Transposase TnpC homeodomain" evidence="3">
    <location>
        <begin position="22"/>
        <end position="101"/>
    </location>
</feature>
<dbReference type="Proteomes" id="UP000240978">
    <property type="component" value="Unassembled WGS sequence"/>
</dbReference>
<dbReference type="PANTHER" id="PTHR33678:SF1">
    <property type="entry name" value="BLL1576 PROTEIN"/>
    <property type="match status" value="1"/>
</dbReference>
<evidence type="ECO:0000313" key="5">
    <source>
        <dbReference type="Proteomes" id="UP000240978"/>
    </source>
</evidence>
<reference evidence="4 5" key="1">
    <citation type="submission" date="2018-03" db="EMBL/GenBank/DDBJ databases">
        <title>Genomic Encyclopedia of Archaeal and Bacterial Type Strains, Phase II (KMG-II): from individual species to whole genera.</title>
        <authorList>
            <person name="Goeker M."/>
        </authorList>
    </citation>
    <scope>NUCLEOTIDE SEQUENCE [LARGE SCALE GENOMIC DNA]</scope>
    <source>
        <strain evidence="4 5">DSM 18107</strain>
    </source>
</reference>
<sequence>MQSNPNIDYKQRYEQAEQTIGQLKHELAVLKKMIFGSRHEKFMSNDVPPQQLSLDIQPEQTFTSNVIAAQRITYTRSKVNTEPSSHPGRNKLPDHLRREEIIIEPAHIPPGSKKIGQLETEVLEYKAAELYVKKYIRYKYLAPESDATASNIITAPLPNMPLPKCIAGSSLLAQMIIDKFVDHLPLHRQMQRFERAGVKLPYSTLTDWVSAAANLITPLYESLVSHVLSADYIQCDETPMPVLDKDKKGKTHRGFFWAYQDSINKLVVFDYQEGRNKEGPAKMLATYKGTIQTDGYLVCAT</sequence>
<proteinExistence type="predicted"/>
<organism evidence="4 5">
    <name type="scientific">Chitinophaga ginsengisoli</name>
    <dbReference type="NCBI Taxonomy" id="363837"/>
    <lineage>
        <taxon>Bacteria</taxon>
        <taxon>Pseudomonadati</taxon>
        <taxon>Bacteroidota</taxon>
        <taxon>Chitinophagia</taxon>
        <taxon>Chitinophagales</taxon>
        <taxon>Chitinophagaceae</taxon>
        <taxon>Chitinophaga</taxon>
    </lineage>
</organism>
<dbReference type="InterPro" id="IPR024463">
    <property type="entry name" value="Transposase_TnpC_homeodom"/>
</dbReference>
<dbReference type="Pfam" id="PF03050">
    <property type="entry name" value="DDE_Tnp_IS66"/>
    <property type="match status" value="1"/>
</dbReference>